<feature type="domain" description="Metallo-beta-lactamase" evidence="5">
    <location>
        <begin position="22"/>
        <end position="202"/>
    </location>
</feature>
<dbReference type="Gene3D" id="3.60.15.10">
    <property type="entry name" value="Ribonuclease Z/Hydroxyacylglutathione hydrolase-like"/>
    <property type="match status" value="1"/>
</dbReference>
<dbReference type="SUPFAM" id="SSF56281">
    <property type="entry name" value="Metallo-hydrolase/oxidoreductase"/>
    <property type="match status" value="1"/>
</dbReference>
<dbReference type="GO" id="GO:0046872">
    <property type="term" value="F:metal ion binding"/>
    <property type="evidence" value="ECO:0007669"/>
    <property type="project" value="UniProtKB-KW"/>
</dbReference>
<keyword evidence="3" id="KW-0378">Hydrolase</keyword>
<sequence length="222" mass="23633">MTQQAQTKAKAGAIIVPVTLFEQNCTLIWCEATRKAAVIDPGGDVDKIQAAIEQSNVTVEKIWLTHGHIDHVGGAADLRDALGVEIVGPHIADKFLLDNVVTSGARFGMTGVRDFAPDRWLDEGDRVSIGELSFDILHCPGHSPGSVVYFSKEMRFAIVGDVLFNGSVGRSDIPGGNHATLIKSITGKLLPLGDDVGFICGHGPGSSIGQERMTNPFLTGEM</sequence>
<evidence type="ECO:0000256" key="1">
    <source>
        <dbReference type="ARBA" id="ARBA00001947"/>
    </source>
</evidence>
<protein>
    <submittedName>
        <fullName evidence="6">MBL fold metallo-hydrolase</fullName>
    </submittedName>
</protein>
<proteinExistence type="predicted"/>
<evidence type="ECO:0000256" key="2">
    <source>
        <dbReference type="ARBA" id="ARBA00022723"/>
    </source>
</evidence>
<name>A0A975NEM2_9BRAD</name>
<dbReference type="AlphaFoldDB" id="A0A975NEM2"/>
<dbReference type="PANTHER" id="PTHR46233:SF3">
    <property type="entry name" value="HYDROXYACYLGLUTATHIONE HYDROLASE GLOC"/>
    <property type="match status" value="1"/>
</dbReference>
<organism evidence="6 7">
    <name type="scientific">Bradyrhizobium sediminis</name>
    <dbReference type="NCBI Taxonomy" id="2840469"/>
    <lineage>
        <taxon>Bacteria</taxon>
        <taxon>Pseudomonadati</taxon>
        <taxon>Pseudomonadota</taxon>
        <taxon>Alphaproteobacteria</taxon>
        <taxon>Hyphomicrobiales</taxon>
        <taxon>Nitrobacteraceae</taxon>
        <taxon>Bradyrhizobium</taxon>
    </lineage>
</organism>
<dbReference type="CDD" id="cd07737">
    <property type="entry name" value="YcbL-like_MBL-fold"/>
    <property type="match status" value="1"/>
</dbReference>
<dbReference type="RefSeq" id="WP_215621864.1">
    <property type="nucleotide sequence ID" value="NZ_CP076134.1"/>
</dbReference>
<keyword evidence="2" id="KW-0479">Metal-binding</keyword>
<evidence type="ECO:0000256" key="4">
    <source>
        <dbReference type="ARBA" id="ARBA00022833"/>
    </source>
</evidence>
<dbReference type="SMART" id="SM00849">
    <property type="entry name" value="Lactamase_B"/>
    <property type="match status" value="1"/>
</dbReference>
<dbReference type="GO" id="GO:0016787">
    <property type="term" value="F:hydrolase activity"/>
    <property type="evidence" value="ECO:0007669"/>
    <property type="project" value="UniProtKB-KW"/>
</dbReference>
<evidence type="ECO:0000256" key="3">
    <source>
        <dbReference type="ARBA" id="ARBA00022801"/>
    </source>
</evidence>
<dbReference type="InterPro" id="IPR036866">
    <property type="entry name" value="RibonucZ/Hydroxyglut_hydro"/>
</dbReference>
<dbReference type="PANTHER" id="PTHR46233">
    <property type="entry name" value="HYDROXYACYLGLUTATHIONE HYDROLASE GLOC"/>
    <property type="match status" value="1"/>
</dbReference>
<gene>
    <name evidence="6" type="ORF">KMZ29_26185</name>
</gene>
<dbReference type="Pfam" id="PF00753">
    <property type="entry name" value="Lactamase_B"/>
    <property type="match status" value="1"/>
</dbReference>
<keyword evidence="4" id="KW-0862">Zinc</keyword>
<dbReference type="InterPro" id="IPR001279">
    <property type="entry name" value="Metallo-B-lactamas"/>
</dbReference>
<accession>A0A975NEM2</accession>
<dbReference type="EMBL" id="CP076134">
    <property type="protein sequence ID" value="QWG13116.1"/>
    <property type="molecule type" value="Genomic_DNA"/>
</dbReference>
<dbReference type="InterPro" id="IPR051453">
    <property type="entry name" value="MBL_Glyoxalase_II"/>
</dbReference>
<reference evidence="6" key="1">
    <citation type="submission" date="2021-06" db="EMBL/GenBank/DDBJ databases">
        <title>Bradyrhizobium sp. S2-20-1 Genome sequencing.</title>
        <authorList>
            <person name="Jin L."/>
        </authorList>
    </citation>
    <scope>NUCLEOTIDE SEQUENCE</scope>
    <source>
        <strain evidence="6">S2-20-1</strain>
    </source>
</reference>
<evidence type="ECO:0000313" key="7">
    <source>
        <dbReference type="Proteomes" id="UP000680839"/>
    </source>
</evidence>
<evidence type="ECO:0000259" key="5">
    <source>
        <dbReference type="SMART" id="SM00849"/>
    </source>
</evidence>
<comment type="cofactor">
    <cofactor evidence="1">
        <name>Zn(2+)</name>
        <dbReference type="ChEBI" id="CHEBI:29105"/>
    </cofactor>
</comment>
<dbReference type="Proteomes" id="UP000680839">
    <property type="component" value="Chromosome"/>
</dbReference>
<evidence type="ECO:0000313" key="6">
    <source>
        <dbReference type="EMBL" id="QWG13116.1"/>
    </source>
</evidence>